<reference evidence="2" key="1">
    <citation type="submission" date="2014-09" db="EMBL/GenBank/DDBJ databases">
        <authorList>
            <person name="Magalhaes I.L.F."/>
            <person name="Oliveira U."/>
            <person name="Santos F.R."/>
            <person name="Vidigal T.H.D.A."/>
            <person name="Brescovit A.D."/>
            <person name="Santos A.J."/>
        </authorList>
    </citation>
    <scope>NUCLEOTIDE SEQUENCE</scope>
    <source>
        <tissue evidence="2">Shoot tissue taken approximately 20 cm above the soil surface</tissue>
    </source>
</reference>
<reference evidence="2" key="2">
    <citation type="journal article" date="2015" name="Data Brief">
        <title>Shoot transcriptome of the giant reed, Arundo donax.</title>
        <authorList>
            <person name="Barrero R.A."/>
            <person name="Guerrero F.D."/>
            <person name="Moolhuijzen P."/>
            <person name="Goolsby J.A."/>
            <person name="Tidwell J."/>
            <person name="Bellgard S.E."/>
            <person name="Bellgard M.I."/>
        </authorList>
    </citation>
    <scope>NUCLEOTIDE SEQUENCE</scope>
    <source>
        <tissue evidence="2">Shoot tissue taken approximately 20 cm above the soil surface</tissue>
    </source>
</reference>
<protein>
    <submittedName>
        <fullName evidence="2">Uncharacterized protein</fullName>
    </submittedName>
</protein>
<name>A0A0A9GBZ9_ARUDO</name>
<organism evidence="2">
    <name type="scientific">Arundo donax</name>
    <name type="common">Giant reed</name>
    <name type="synonym">Donax arundinaceus</name>
    <dbReference type="NCBI Taxonomy" id="35708"/>
    <lineage>
        <taxon>Eukaryota</taxon>
        <taxon>Viridiplantae</taxon>
        <taxon>Streptophyta</taxon>
        <taxon>Embryophyta</taxon>
        <taxon>Tracheophyta</taxon>
        <taxon>Spermatophyta</taxon>
        <taxon>Magnoliopsida</taxon>
        <taxon>Liliopsida</taxon>
        <taxon>Poales</taxon>
        <taxon>Poaceae</taxon>
        <taxon>PACMAD clade</taxon>
        <taxon>Arundinoideae</taxon>
        <taxon>Arundineae</taxon>
        <taxon>Arundo</taxon>
    </lineage>
</organism>
<evidence type="ECO:0000313" key="2">
    <source>
        <dbReference type="EMBL" id="JAE20066.1"/>
    </source>
</evidence>
<dbReference type="AlphaFoldDB" id="A0A0A9GBZ9"/>
<feature type="compositionally biased region" description="Polar residues" evidence="1">
    <location>
        <begin position="17"/>
        <end position="32"/>
    </location>
</feature>
<proteinExistence type="predicted"/>
<sequence length="110" mass="12133">MHRPPAFCEHRFRHLASQTPSGTAPSASAIQSHKTKSTGRSLARFTELRKGKFEQVTGCVPAATVRSWNEAAARKRRRSTRAAGTGFIFSSCSRSWAQLRGSNAGEWRLS</sequence>
<dbReference type="EMBL" id="GBRH01177830">
    <property type="protein sequence ID" value="JAE20066.1"/>
    <property type="molecule type" value="Transcribed_RNA"/>
</dbReference>
<accession>A0A0A9GBZ9</accession>
<feature type="region of interest" description="Disordered" evidence="1">
    <location>
        <begin position="17"/>
        <end position="41"/>
    </location>
</feature>
<evidence type="ECO:0000256" key="1">
    <source>
        <dbReference type="SAM" id="MobiDB-lite"/>
    </source>
</evidence>